<proteinExistence type="predicted"/>
<dbReference type="eggNOG" id="ENOG502R9G7">
    <property type="taxonomic scope" value="Eukaryota"/>
</dbReference>
<gene>
    <name evidence="2" type="ORF">DOTSEDRAFT_75447</name>
</gene>
<reference evidence="3" key="1">
    <citation type="journal article" date="2012" name="PLoS Genet.">
        <title>The genomes of the fungal plant pathogens Cladosporium fulvum and Dothistroma septosporum reveal adaptation to different hosts and lifestyles but also signatures of common ancestry.</title>
        <authorList>
            <person name="de Wit P.J.G.M."/>
            <person name="van der Burgt A."/>
            <person name="Oekmen B."/>
            <person name="Stergiopoulos I."/>
            <person name="Abd-Elsalam K.A."/>
            <person name="Aerts A.L."/>
            <person name="Bahkali A.H."/>
            <person name="Beenen H.G."/>
            <person name="Chettri P."/>
            <person name="Cox M.P."/>
            <person name="Datema E."/>
            <person name="de Vries R.P."/>
            <person name="Dhillon B."/>
            <person name="Ganley A.R."/>
            <person name="Griffiths S.A."/>
            <person name="Guo Y."/>
            <person name="Hamelin R.C."/>
            <person name="Henrissat B."/>
            <person name="Kabir M.S."/>
            <person name="Jashni M.K."/>
            <person name="Kema G."/>
            <person name="Klaubauf S."/>
            <person name="Lapidus A."/>
            <person name="Levasseur A."/>
            <person name="Lindquist E."/>
            <person name="Mehrabi R."/>
            <person name="Ohm R.A."/>
            <person name="Owen T.J."/>
            <person name="Salamov A."/>
            <person name="Schwelm A."/>
            <person name="Schijlen E."/>
            <person name="Sun H."/>
            <person name="van den Burg H.A."/>
            <person name="van Ham R.C.H.J."/>
            <person name="Zhang S."/>
            <person name="Goodwin S.B."/>
            <person name="Grigoriev I.V."/>
            <person name="Collemare J."/>
            <person name="Bradshaw R.E."/>
        </authorList>
    </citation>
    <scope>NUCLEOTIDE SEQUENCE [LARGE SCALE GENOMIC DNA]</scope>
    <source>
        <strain evidence="3">NZE10 / CBS 128990</strain>
    </source>
</reference>
<dbReference type="HOGENOM" id="CLU_1489891_0_0_1"/>
<dbReference type="EMBL" id="KB446546">
    <property type="protein sequence ID" value="EME38696.1"/>
    <property type="molecule type" value="Genomic_DNA"/>
</dbReference>
<reference evidence="2 3" key="2">
    <citation type="journal article" date="2012" name="PLoS Pathog.">
        <title>Diverse lifestyles and strategies of plant pathogenesis encoded in the genomes of eighteen Dothideomycetes fungi.</title>
        <authorList>
            <person name="Ohm R.A."/>
            <person name="Feau N."/>
            <person name="Henrissat B."/>
            <person name="Schoch C.L."/>
            <person name="Horwitz B.A."/>
            <person name="Barry K.W."/>
            <person name="Condon B.J."/>
            <person name="Copeland A.C."/>
            <person name="Dhillon B."/>
            <person name="Glaser F."/>
            <person name="Hesse C.N."/>
            <person name="Kosti I."/>
            <person name="LaButti K."/>
            <person name="Lindquist E.A."/>
            <person name="Lucas S."/>
            <person name="Salamov A.A."/>
            <person name="Bradshaw R.E."/>
            <person name="Ciuffetti L."/>
            <person name="Hamelin R.C."/>
            <person name="Kema G.H.J."/>
            <person name="Lawrence C."/>
            <person name="Scott J.A."/>
            <person name="Spatafora J.W."/>
            <person name="Turgeon B.G."/>
            <person name="de Wit P.J.G.M."/>
            <person name="Zhong S."/>
            <person name="Goodwin S.B."/>
            <person name="Grigoriev I.V."/>
        </authorList>
    </citation>
    <scope>NUCLEOTIDE SEQUENCE [LARGE SCALE GENOMIC DNA]</scope>
    <source>
        <strain evidence="3">NZE10 / CBS 128990</strain>
    </source>
</reference>
<evidence type="ECO:0000313" key="3">
    <source>
        <dbReference type="Proteomes" id="UP000016933"/>
    </source>
</evidence>
<evidence type="ECO:0000256" key="1">
    <source>
        <dbReference type="SAM" id="SignalP"/>
    </source>
</evidence>
<name>M2YIF8_DOTSN</name>
<keyword evidence="1" id="KW-0732">Signal</keyword>
<keyword evidence="3" id="KW-1185">Reference proteome</keyword>
<feature type="signal peptide" evidence="1">
    <location>
        <begin position="1"/>
        <end position="20"/>
    </location>
</feature>
<protein>
    <recommendedName>
        <fullName evidence="4">AA1-like domain-containing protein</fullName>
    </recommendedName>
</protein>
<organism evidence="2 3">
    <name type="scientific">Dothistroma septosporum (strain NZE10 / CBS 128990)</name>
    <name type="common">Red band needle blight fungus</name>
    <name type="synonym">Mycosphaerella pini</name>
    <dbReference type="NCBI Taxonomy" id="675120"/>
    <lineage>
        <taxon>Eukaryota</taxon>
        <taxon>Fungi</taxon>
        <taxon>Dikarya</taxon>
        <taxon>Ascomycota</taxon>
        <taxon>Pezizomycotina</taxon>
        <taxon>Dothideomycetes</taxon>
        <taxon>Dothideomycetidae</taxon>
        <taxon>Mycosphaerellales</taxon>
        <taxon>Mycosphaerellaceae</taxon>
        <taxon>Dothistroma</taxon>
    </lineage>
</organism>
<dbReference type="Proteomes" id="UP000016933">
    <property type="component" value="Unassembled WGS sequence"/>
</dbReference>
<evidence type="ECO:0008006" key="4">
    <source>
        <dbReference type="Google" id="ProtNLM"/>
    </source>
</evidence>
<feature type="chain" id="PRO_5004029892" description="AA1-like domain-containing protein" evidence="1">
    <location>
        <begin position="21"/>
        <end position="170"/>
    </location>
</feature>
<accession>M2YIF8</accession>
<dbReference type="OrthoDB" id="3642993at2759"/>
<evidence type="ECO:0000313" key="2">
    <source>
        <dbReference type="EMBL" id="EME38696.1"/>
    </source>
</evidence>
<sequence>MFHPSSLLLTALTAAASTNALYFQFSPFVAGDYRLPSDSHLISFTVSNPTADFAEGGPAPRNISIAWNGTDIPTCWTISDGSGYPYFARVTPDSYKSAEEFQLDVQEYHIYQAPEVFNVTAVPIVEGGGLGGYTCSQGGQSTVCTFQNEAKGFNVTVGRGGDPVQPSPLC</sequence>
<dbReference type="AlphaFoldDB" id="M2YIF8"/>
<dbReference type="OMA" id="CWKECEG"/>